<dbReference type="EMBL" id="QICH01000001">
    <property type="protein sequence ID" value="PXF63927.1"/>
    <property type="molecule type" value="Genomic_DNA"/>
</dbReference>
<organism evidence="2 3">
    <name type="scientific">Kangiella spongicola</name>
    <dbReference type="NCBI Taxonomy" id="796379"/>
    <lineage>
        <taxon>Bacteria</taxon>
        <taxon>Pseudomonadati</taxon>
        <taxon>Pseudomonadota</taxon>
        <taxon>Gammaproteobacteria</taxon>
        <taxon>Kangiellales</taxon>
        <taxon>Kangiellaceae</taxon>
        <taxon>Kangiella</taxon>
    </lineage>
</organism>
<proteinExistence type="predicted"/>
<gene>
    <name evidence="2" type="ORF">DL796_01945</name>
</gene>
<accession>A0A318DAI6</accession>
<evidence type="ECO:0000256" key="1">
    <source>
        <dbReference type="SAM" id="MobiDB-lite"/>
    </source>
</evidence>
<dbReference type="RefSeq" id="WP_110199447.1">
    <property type="nucleotide sequence ID" value="NZ_QICH01000001.1"/>
</dbReference>
<name>A0A318DAI6_9GAMM</name>
<dbReference type="OrthoDB" id="9860599at2"/>
<protein>
    <submittedName>
        <fullName evidence="2">Uncharacterized protein</fullName>
    </submittedName>
</protein>
<dbReference type="PROSITE" id="PS51257">
    <property type="entry name" value="PROKAR_LIPOPROTEIN"/>
    <property type="match status" value="1"/>
</dbReference>
<feature type="region of interest" description="Disordered" evidence="1">
    <location>
        <begin position="46"/>
        <end position="75"/>
    </location>
</feature>
<reference evidence="2 3" key="1">
    <citation type="submission" date="2018-05" db="EMBL/GenBank/DDBJ databases">
        <title>Kangiella spongicola genome sequence.</title>
        <authorList>
            <person name="Maclea K.S."/>
            <person name="Goen A.E."/>
            <person name="Kelley C."/>
            <person name="Underriner A."/>
            <person name="Silverwood T."/>
            <person name="Trachtenberg A.M."/>
        </authorList>
    </citation>
    <scope>NUCLEOTIDE SEQUENCE [LARGE SCALE GENOMIC DNA]</scope>
    <source>
        <strain evidence="2 3">ATCC BAA-2076</strain>
    </source>
</reference>
<comment type="caution">
    <text evidence="2">The sequence shown here is derived from an EMBL/GenBank/DDBJ whole genome shotgun (WGS) entry which is preliminary data.</text>
</comment>
<evidence type="ECO:0000313" key="3">
    <source>
        <dbReference type="Proteomes" id="UP000247689"/>
    </source>
</evidence>
<keyword evidence="3" id="KW-1185">Reference proteome</keyword>
<evidence type="ECO:0000313" key="2">
    <source>
        <dbReference type="EMBL" id="PXF63927.1"/>
    </source>
</evidence>
<dbReference type="Proteomes" id="UP000247689">
    <property type="component" value="Unassembled WGS sequence"/>
</dbReference>
<sequence length="290" mass="33098">MKLSYKKLFALLFVLFAIFISCYIVWSETSLEKKVKEVGNNSKFLDTKESSQNKNRTIEKASPEGENEQVKPRSNHSLKTIAGKQYVLSSDCALDIAGEVYSLIKYDLEGKEWLEIRGYDLFYQNNGLAMYHNYDDESLKSMAENGDAIAMSRIAMNTLFNSDTNDDKKVIEQLEEMLIKTGNFVSLDLLILNLPLTTEGSLETQLNWAAVNQELNGLGLYNNPHLNELIQEKNLVWAKEKIKELNKKRSELGMKPLTQEPLKKSLNKEVEKYMKFKLEQEQNGNTGVGC</sequence>
<dbReference type="AlphaFoldDB" id="A0A318DAI6"/>
<feature type="compositionally biased region" description="Basic and acidic residues" evidence="1">
    <location>
        <begin position="46"/>
        <end position="71"/>
    </location>
</feature>